<evidence type="ECO:0000313" key="3">
    <source>
        <dbReference type="Proteomes" id="UP000237441"/>
    </source>
</evidence>
<evidence type="ECO:0000256" key="1">
    <source>
        <dbReference type="SAM" id="MobiDB-lite"/>
    </source>
</evidence>
<dbReference type="Proteomes" id="UP000237441">
    <property type="component" value="Unassembled WGS sequence"/>
</dbReference>
<gene>
    <name evidence="2" type="ORF">BB8028_0003g00210</name>
</gene>
<sequence>MILQLRINIESRSSSTANPACSKSSTPLARKNIPPFATNGFATARASSSSTASPLAPPFLASSDSIIRFSESRSPAPPLPPFPAPPYPPPPRNCPFPSCLSATRAIASPSARYPRKRATPSPVSLDVSLSKPRPRTVSMSKKHSTMLSASSVASARQLLVPKAPPAAAAAQETVIWAAATAILTSRAAKMVRRARVDVAFYERFHPMTDSLFSPLARYVHTTTTAAVNGAPLSLTAILAGTSSHRLGCFIITTTVVGLVDSNSYDAAHKKKRALHNSLCNI</sequence>
<dbReference type="EMBL" id="JRHA01000003">
    <property type="protein sequence ID" value="PQK11395.1"/>
    <property type="molecule type" value="Genomic_DNA"/>
</dbReference>
<comment type="caution">
    <text evidence="2">The sequence shown here is derived from an EMBL/GenBank/DDBJ whole genome shotgun (WGS) entry which is preliminary data.</text>
</comment>
<name>A0A2S7Y5J9_BEABA</name>
<evidence type="ECO:0000313" key="2">
    <source>
        <dbReference type="EMBL" id="PQK11395.1"/>
    </source>
</evidence>
<protein>
    <submittedName>
        <fullName evidence="2">Uncharacterized protein</fullName>
    </submittedName>
</protein>
<feature type="region of interest" description="Disordered" evidence="1">
    <location>
        <begin position="110"/>
        <end position="144"/>
    </location>
</feature>
<reference evidence="2 3" key="1">
    <citation type="submission" date="2016-07" db="EMBL/GenBank/DDBJ databases">
        <title>Comparative genomics of the entomopathogenic fungus Beauveria bassiana.</title>
        <authorList>
            <person name="Valero Jimenez C.A."/>
            <person name="Zwaan B.J."/>
            <person name="Van Kan J.A."/>
            <person name="Takken W."/>
            <person name="Debets A.J."/>
            <person name="Schoustra S.E."/>
            <person name="Koenraadt C.J."/>
        </authorList>
    </citation>
    <scope>NUCLEOTIDE SEQUENCE [LARGE SCALE GENOMIC DNA]</scope>
    <source>
        <strain evidence="2 3">ARSEF 8028</strain>
    </source>
</reference>
<organism evidence="2 3">
    <name type="scientific">Beauveria bassiana</name>
    <name type="common">White muscardine disease fungus</name>
    <name type="synonym">Tritirachium shiotae</name>
    <dbReference type="NCBI Taxonomy" id="176275"/>
    <lineage>
        <taxon>Eukaryota</taxon>
        <taxon>Fungi</taxon>
        <taxon>Dikarya</taxon>
        <taxon>Ascomycota</taxon>
        <taxon>Pezizomycotina</taxon>
        <taxon>Sordariomycetes</taxon>
        <taxon>Hypocreomycetidae</taxon>
        <taxon>Hypocreales</taxon>
        <taxon>Cordycipitaceae</taxon>
        <taxon>Beauveria</taxon>
    </lineage>
</organism>
<accession>A0A2S7Y5J9</accession>
<proteinExistence type="predicted"/>
<dbReference type="AlphaFoldDB" id="A0A2S7Y5J9"/>